<accession>A0AA88UFY3</accession>
<dbReference type="EMBL" id="JAVXUO010001613">
    <property type="protein sequence ID" value="KAK2980641.1"/>
    <property type="molecule type" value="Genomic_DNA"/>
</dbReference>
<proteinExistence type="predicted"/>
<reference evidence="2" key="1">
    <citation type="submission" date="2022-12" db="EMBL/GenBank/DDBJ databases">
        <title>Draft genome assemblies for two species of Escallonia (Escalloniales).</title>
        <authorList>
            <person name="Chanderbali A."/>
            <person name="Dervinis C."/>
            <person name="Anghel I."/>
            <person name="Soltis D."/>
            <person name="Soltis P."/>
            <person name="Zapata F."/>
        </authorList>
    </citation>
    <scope>NUCLEOTIDE SEQUENCE</scope>
    <source>
        <strain evidence="2">UCBG92.1500</strain>
        <tissue evidence="2">Leaf</tissue>
    </source>
</reference>
<name>A0AA88UFY3_9ASTE</name>
<feature type="region of interest" description="Disordered" evidence="1">
    <location>
        <begin position="1"/>
        <end position="50"/>
    </location>
</feature>
<dbReference type="Proteomes" id="UP001187471">
    <property type="component" value="Unassembled WGS sequence"/>
</dbReference>
<dbReference type="AlphaFoldDB" id="A0AA88UFY3"/>
<protein>
    <submittedName>
        <fullName evidence="2">Uncharacterized protein</fullName>
    </submittedName>
</protein>
<gene>
    <name evidence="2" type="ORF">RJ640_011449</name>
</gene>
<evidence type="ECO:0000256" key="1">
    <source>
        <dbReference type="SAM" id="MobiDB-lite"/>
    </source>
</evidence>
<comment type="caution">
    <text evidence="2">The sequence shown here is derived from an EMBL/GenBank/DDBJ whole genome shotgun (WGS) entry which is preliminary data.</text>
</comment>
<organism evidence="2 3">
    <name type="scientific">Escallonia rubra</name>
    <dbReference type="NCBI Taxonomy" id="112253"/>
    <lineage>
        <taxon>Eukaryota</taxon>
        <taxon>Viridiplantae</taxon>
        <taxon>Streptophyta</taxon>
        <taxon>Embryophyta</taxon>
        <taxon>Tracheophyta</taxon>
        <taxon>Spermatophyta</taxon>
        <taxon>Magnoliopsida</taxon>
        <taxon>eudicotyledons</taxon>
        <taxon>Gunneridae</taxon>
        <taxon>Pentapetalae</taxon>
        <taxon>asterids</taxon>
        <taxon>campanulids</taxon>
        <taxon>Escalloniales</taxon>
        <taxon>Escalloniaceae</taxon>
        <taxon>Escallonia</taxon>
    </lineage>
</organism>
<evidence type="ECO:0000313" key="2">
    <source>
        <dbReference type="EMBL" id="KAK2980641.1"/>
    </source>
</evidence>
<keyword evidence="3" id="KW-1185">Reference proteome</keyword>
<evidence type="ECO:0000313" key="3">
    <source>
        <dbReference type="Proteomes" id="UP001187471"/>
    </source>
</evidence>
<sequence length="151" mass="16629">MAIMQGRQVPSTTLARKAPPLFRKRRSAPTSHSLNPATGPTVEEEPATRRQHSLTDVIVARATIIFSIRRLTIQKHEVYPAEAATSSLTYLNQKRGLLLVDCHTDGCGSGCLGRGLRKVKRAKTLRVDDQSRKTQILSTVLLQSVTTGIKE</sequence>
<feature type="compositionally biased region" description="Polar residues" evidence="1">
    <location>
        <begin position="28"/>
        <end position="38"/>
    </location>
</feature>